<dbReference type="GO" id="GO:0016787">
    <property type="term" value="F:hydrolase activity"/>
    <property type="evidence" value="ECO:0007669"/>
    <property type="project" value="UniProtKB-KW"/>
</dbReference>
<evidence type="ECO:0000313" key="6">
    <source>
        <dbReference type="Proteomes" id="UP000095255"/>
    </source>
</evidence>
<dbReference type="Gene3D" id="3.30.420.40">
    <property type="match status" value="1"/>
</dbReference>
<dbReference type="PANTHER" id="PTHR30005">
    <property type="entry name" value="EXOPOLYPHOSPHATASE"/>
    <property type="match status" value="1"/>
</dbReference>
<dbReference type="InterPro" id="IPR030673">
    <property type="entry name" value="PyroPPase_GppA_Ppx"/>
</dbReference>
<name>A0A1E5L9D2_9FIRM</name>
<reference evidence="5 6" key="1">
    <citation type="submission" date="2016-09" db="EMBL/GenBank/DDBJ databases">
        <title>Desulfuribacillus arsenicus sp. nov., an obligately anaerobic, dissimilatory arsenic- and antimonate-reducing bacterium isolated from anoxic sediments.</title>
        <authorList>
            <person name="Abin C.A."/>
            <person name="Hollibaugh J.T."/>
        </authorList>
    </citation>
    <scope>NUCLEOTIDE SEQUENCE [LARGE SCALE GENOMIC DNA]</scope>
    <source>
        <strain evidence="5 6">MLFW-2</strain>
    </source>
</reference>
<dbReference type="Pfam" id="PF02541">
    <property type="entry name" value="Ppx-GppA"/>
    <property type="match status" value="1"/>
</dbReference>
<dbReference type="RefSeq" id="WP_069701001.1">
    <property type="nucleotide sequence ID" value="NZ_MJAT01000002.1"/>
</dbReference>
<organism evidence="5 6">
    <name type="scientific">Desulfuribacillus stibiiarsenatis</name>
    <dbReference type="NCBI Taxonomy" id="1390249"/>
    <lineage>
        <taxon>Bacteria</taxon>
        <taxon>Bacillati</taxon>
        <taxon>Bacillota</taxon>
        <taxon>Desulfuribacillia</taxon>
        <taxon>Desulfuribacillales</taxon>
        <taxon>Desulfuribacillaceae</taxon>
        <taxon>Desulfuribacillus</taxon>
    </lineage>
</organism>
<dbReference type="AlphaFoldDB" id="A0A1E5L9D2"/>
<comment type="caution">
    <text evidence="5">The sequence shown here is derived from an EMBL/GenBank/DDBJ whole genome shotgun (WGS) entry which is preliminary data.</text>
</comment>
<keyword evidence="6" id="KW-1185">Reference proteome</keyword>
<accession>A0A1E5L9D2</accession>
<dbReference type="PANTHER" id="PTHR30005:SF0">
    <property type="entry name" value="RETROGRADE REGULATION PROTEIN 2"/>
    <property type="match status" value="1"/>
</dbReference>
<dbReference type="SUPFAM" id="SSF53067">
    <property type="entry name" value="Actin-like ATPase domain"/>
    <property type="match status" value="2"/>
</dbReference>
<dbReference type="InterPro" id="IPR003607">
    <property type="entry name" value="HD/PDEase_dom"/>
</dbReference>
<dbReference type="Gene3D" id="1.10.3210.10">
    <property type="entry name" value="Hypothetical protein af1432"/>
    <property type="match status" value="1"/>
</dbReference>
<dbReference type="CDD" id="cd00077">
    <property type="entry name" value="HDc"/>
    <property type="match status" value="1"/>
</dbReference>
<evidence type="ECO:0000259" key="4">
    <source>
        <dbReference type="Pfam" id="PF21447"/>
    </source>
</evidence>
<dbReference type="CDD" id="cd24052">
    <property type="entry name" value="ASKHA_NBD_HpPPX-GppA-like"/>
    <property type="match status" value="1"/>
</dbReference>
<evidence type="ECO:0000259" key="3">
    <source>
        <dbReference type="Pfam" id="PF02541"/>
    </source>
</evidence>
<dbReference type="SUPFAM" id="SSF109604">
    <property type="entry name" value="HD-domain/PDEase-like"/>
    <property type="match status" value="1"/>
</dbReference>
<dbReference type="EMBL" id="MJAT01000002">
    <property type="protein sequence ID" value="OEH86634.1"/>
    <property type="molecule type" value="Genomic_DNA"/>
</dbReference>
<dbReference type="Proteomes" id="UP000095255">
    <property type="component" value="Unassembled WGS sequence"/>
</dbReference>
<dbReference type="Gene3D" id="3.30.420.150">
    <property type="entry name" value="Exopolyphosphatase. Domain 2"/>
    <property type="match status" value="1"/>
</dbReference>
<evidence type="ECO:0000313" key="5">
    <source>
        <dbReference type="EMBL" id="OEH86634.1"/>
    </source>
</evidence>
<evidence type="ECO:0000256" key="1">
    <source>
        <dbReference type="ARBA" id="ARBA00007125"/>
    </source>
</evidence>
<feature type="domain" description="Ppx/GppA phosphatase C-terminal" evidence="4">
    <location>
        <begin position="322"/>
        <end position="467"/>
    </location>
</feature>
<evidence type="ECO:0000256" key="2">
    <source>
        <dbReference type="ARBA" id="ARBA00022801"/>
    </source>
</evidence>
<dbReference type="InterPro" id="IPR050273">
    <property type="entry name" value="GppA/Ppx_hydrolase"/>
</dbReference>
<dbReference type="InterPro" id="IPR043129">
    <property type="entry name" value="ATPase_NBD"/>
</dbReference>
<dbReference type="Pfam" id="PF21447">
    <property type="entry name" value="Ppx-GppA_III"/>
    <property type="match status" value="1"/>
</dbReference>
<protein>
    <recommendedName>
        <fullName evidence="7">Exopolyphosphatase</fullName>
    </recommendedName>
</protein>
<dbReference type="GO" id="GO:0006357">
    <property type="term" value="P:regulation of transcription by RNA polymerase II"/>
    <property type="evidence" value="ECO:0007669"/>
    <property type="project" value="TreeGrafter"/>
</dbReference>
<feature type="domain" description="Ppx/GppA phosphatase N-terminal" evidence="3">
    <location>
        <begin position="26"/>
        <end position="306"/>
    </location>
</feature>
<evidence type="ECO:0008006" key="7">
    <source>
        <dbReference type="Google" id="ProtNLM"/>
    </source>
</evidence>
<gene>
    <name evidence="5" type="ORF">BHU72_10290</name>
</gene>
<dbReference type="PIRSF" id="PIRSF001267">
    <property type="entry name" value="Pyrophosphatase_GppA_Ppx"/>
    <property type="match status" value="1"/>
</dbReference>
<dbReference type="InterPro" id="IPR003695">
    <property type="entry name" value="Ppx_GppA_N"/>
</dbReference>
<dbReference type="OrthoDB" id="9807195at2"/>
<keyword evidence="2" id="KW-0378">Hydrolase</keyword>
<sequence>MKEKNVAIIDMGSNSVRLVIYYINDRGAVYKLDDLKNSIRLSSHFDVDGSINEIGRKLTIQSLKQFKQLCDSREVTSIRGVATAALRQAKNQKEILQEIHKETGITFEILSGQEEARYGYLAVRSSMDIDEAIIVDIGGGSTEISYMKSRKLINSISLPYGAVNMTEKYFKGFDVVSRQDVAPLLLEVFSQLERIPWLKNLKCPVIGLGGTARSLASIHQAKRRYSFNSIHNYKMDAYDIELIFHYLRRTPLQARKNIEGLSSGREDIIVAGVSIYKAIMEYVDIEEFYVSTQGIRDGICHEIVMKEADVSLDEDIVSMHMKRFAHYYKINVDHAEHVMQISVMLFRQLAEKGAIKYSEKEARLLAIAAYLHDIGRSINVYHTHNHTFYLLSNVNLPGLTHKERLLVALVASFKKPHILRERIQQFNDIVNEDDEFMIRQLGFILLIARALDRTASKQVEEIQVLQEETGLVIVCHVNRKRIIETDLAAELVKKSKKFFGMEISLRPIKKLKKLLR</sequence>
<dbReference type="STRING" id="1390249.BHU72_10290"/>
<dbReference type="InterPro" id="IPR048950">
    <property type="entry name" value="Ppx_GppA_C"/>
</dbReference>
<proteinExistence type="inferred from homology"/>
<comment type="similarity">
    <text evidence="1">Belongs to the GppA/Ppx family.</text>
</comment>